<keyword evidence="3" id="KW-1185">Reference proteome</keyword>
<feature type="transmembrane region" description="Helical" evidence="1">
    <location>
        <begin position="49"/>
        <end position="82"/>
    </location>
</feature>
<sequence>MLMMVYRYPRLFLLSLGLGRGYCLATGLWRFVDTALPRLDSQVAAAPPRFLLCLLALVLVCCVCRVVGSVLLCSVLLCSVTLTLGVASKQAQASEVK</sequence>
<dbReference type="AlphaFoldDB" id="A0A3N4KUK1"/>
<keyword evidence="1" id="KW-0472">Membrane</keyword>
<gene>
    <name evidence="2" type="ORF">P167DRAFT_535222</name>
</gene>
<name>A0A3N4KUK1_9PEZI</name>
<evidence type="ECO:0000256" key="1">
    <source>
        <dbReference type="SAM" id="Phobius"/>
    </source>
</evidence>
<keyword evidence="1" id="KW-1133">Transmembrane helix</keyword>
<evidence type="ECO:0000313" key="2">
    <source>
        <dbReference type="EMBL" id="RPB13178.1"/>
    </source>
</evidence>
<dbReference type="Proteomes" id="UP000277580">
    <property type="component" value="Unassembled WGS sequence"/>
</dbReference>
<organism evidence="2 3">
    <name type="scientific">Morchella conica CCBAS932</name>
    <dbReference type="NCBI Taxonomy" id="1392247"/>
    <lineage>
        <taxon>Eukaryota</taxon>
        <taxon>Fungi</taxon>
        <taxon>Dikarya</taxon>
        <taxon>Ascomycota</taxon>
        <taxon>Pezizomycotina</taxon>
        <taxon>Pezizomycetes</taxon>
        <taxon>Pezizales</taxon>
        <taxon>Morchellaceae</taxon>
        <taxon>Morchella</taxon>
    </lineage>
</organism>
<keyword evidence="1" id="KW-0812">Transmembrane</keyword>
<evidence type="ECO:0000313" key="3">
    <source>
        <dbReference type="Proteomes" id="UP000277580"/>
    </source>
</evidence>
<reference evidence="2 3" key="1">
    <citation type="journal article" date="2018" name="Nat. Ecol. Evol.">
        <title>Pezizomycetes genomes reveal the molecular basis of ectomycorrhizal truffle lifestyle.</title>
        <authorList>
            <person name="Murat C."/>
            <person name="Payen T."/>
            <person name="Noel B."/>
            <person name="Kuo A."/>
            <person name="Morin E."/>
            <person name="Chen J."/>
            <person name="Kohler A."/>
            <person name="Krizsan K."/>
            <person name="Balestrini R."/>
            <person name="Da Silva C."/>
            <person name="Montanini B."/>
            <person name="Hainaut M."/>
            <person name="Levati E."/>
            <person name="Barry K.W."/>
            <person name="Belfiori B."/>
            <person name="Cichocki N."/>
            <person name="Clum A."/>
            <person name="Dockter R.B."/>
            <person name="Fauchery L."/>
            <person name="Guy J."/>
            <person name="Iotti M."/>
            <person name="Le Tacon F."/>
            <person name="Lindquist E.A."/>
            <person name="Lipzen A."/>
            <person name="Malagnac F."/>
            <person name="Mello A."/>
            <person name="Molinier V."/>
            <person name="Miyauchi S."/>
            <person name="Poulain J."/>
            <person name="Riccioni C."/>
            <person name="Rubini A."/>
            <person name="Sitrit Y."/>
            <person name="Splivallo R."/>
            <person name="Traeger S."/>
            <person name="Wang M."/>
            <person name="Zifcakova L."/>
            <person name="Wipf D."/>
            <person name="Zambonelli A."/>
            <person name="Paolocci F."/>
            <person name="Nowrousian M."/>
            <person name="Ottonello S."/>
            <person name="Baldrian P."/>
            <person name="Spatafora J.W."/>
            <person name="Henrissat B."/>
            <person name="Nagy L.G."/>
            <person name="Aury J.M."/>
            <person name="Wincker P."/>
            <person name="Grigoriev I.V."/>
            <person name="Bonfante P."/>
            <person name="Martin F.M."/>
        </authorList>
    </citation>
    <scope>NUCLEOTIDE SEQUENCE [LARGE SCALE GENOMIC DNA]</scope>
    <source>
        <strain evidence="2 3">CCBAS932</strain>
    </source>
</reference>
<proteinExistence type="predicted"/>
<protein>
    <submittedName>
        <fullName evidence="2">Uncharacterized protein</fullName>
    </submittedName>
</protein>
<dbReference type="EMBL" id="ML119124">
    <property type="protein sequence ID" value="RPB13178.1"/>
    <property type="molecule type" value="Genomic_DNA"/>
</dbReference>
<accession>A0A3N4KUK1</accession>
<dbReference type="InParanoid" id="A0A3N4KUK1"/>